<dbReference type="Proteomes" id="UP000027120">
    <property type="component" value="Unassembled WGS sequence"/>
</dbReference>
<reference evidence="1 2" key="1">
    <citation type="submission" date="2014-04" db="EMBL/GenBank/DDBJ databases">
        <authorList>
            <consortium name="International Citrus Genome Consortium"/>
            <person name="Gmitter F."/>
            <person name="Chen C."/>
            <person name="Farmerie W."/>
            <person name="Harkins T."/>
            <person name="Desany B."/>
            <person name="Mohiuddin M."/>
            <person name="Kodira C."/>
            <person name="Borodovsky M."/>
            <person name="Lomsadze A."/>
            <person name="Burns P."/>
            <person name="Jenkins J."/>
            <person name="Prochnik S."/>
            <person name="Shu S."/>
            <person name="Chapman J."/>
            <person name="Pitluck S."/>
            <person name="Schmutz J."/>
            <person name="Rokhsar D."/>
        </authorList>
    </citation>
    <scope>NUCLEOTIDE SEQUENCE</scope>
</reference>
<evidence type="ECO:0000313" key="2">
    <source>
        <dbReference type="Proteomes" id="UP000027120"/>
    </source>
</evidence>
<dbReference type="EMBL" id="KK784878">
    <property type="protein sequence ID" value="KDO79507.1"/>
    <property type="molecule type" value="Genomic_DNA"/>
</dbReference>
<accession>A0A067GVM4</accession>
<name>A0A067GVM4_CITSI</name>
<sequence>MLRTRAHFDSCFEASAKVKPKPTVESITTIPAVLTSKSFLLPTLSSKKVEKVMNKVLVSPTPIVASNNFSLLLIPAFLKILGPYNTMASIPVACSKKCIPIAATKILRTAGVGRKKSSFHTPLPRLCLEGLR</sequence>
<evidence type="ECO:0000313" key="1">
    <source>
        <dbReference type="EMBL" id="KDO79507.1"/>
    </source>
</evidence>
<organism evidence="1 2">
    <name type="scientific">Citrus sinensis</name>
    <name type="common">Sweet orange</name>
    <name type="synonym">Citrus aurantium var. sinensis</name>
    <dbReference type="NCBI Taxonomy" id="2711"/>
    <lineage>
        <taxon>Eukaryota</taxon>
        <taxon>Viridiplantae</taxon>
        <taxon>Streptophyta</taxon>
        <taxon>Embryophyta</taxon>
        <taxon>Tracheophyta</taxon>
        <taxon>Spermatophyta</taxon>
        <taxon>Magnoliopsida</taxon>
        <taxon>eudicotyledons</taxon>
        <taxon>Gunneridae</taxon>
        <taxon>Pentapetalae</taxon>
        <taxon>rosids</taxon>
        <taxon>malvids</taxon>
        <taxon>Sapindales</taxon>
        <taxon>Rutaceae</taxon>
        <taxon>Aurantioideae</taxon>
        <taxon>Citrus</taxon>
    </lineage>
</organism>
<dbReference type="AlphaFoldDB" id="A0A067GVM4"/>
<keyword evidence="2" id="KW-1185">Reference proteome</keyword>
<protein>
    <submittedName>
        <fullName evidence="1">Uncharacterized protein</fullName>
    </submittedName>
</protein>
<proteinExistence type="predicted"/>
<gene>
    <name evidence="1" type="ORF">CISIN_1g032846mg</name>
</gene>